<feature type="compositionally biased region" description="Acidic residues" evidence="6">
    <location>
        <begin position="355"/>
        <end position="365"/>
    </location>
</feature>
<dbReference type="PANTHER" id="PTHR16088">
    <property type="entry name" value="YY1 ASSOCIATED PROTEIN-RELATED"/>
    <property type="match status" value="1"/>
</dbReference>
<evidence type="ECO:0000313" key="8">
    <source>
        <dbReference type="Proteomes" id="UP000198287"/>
    </source>
</evidence>
<feature type="compositionally biased region" description="Low complexity" evidence="6">
    <location>
        <begin position="1229"/>
        <end position="1254"/>
    </location>
</feature>
<dbReference type="InterPro" id="IPR036600">
    <property type="entry name" value="PAH_sf"/>
</dbReference>
<dbReference type="EMBL" id="LNIX01000001">
    <property type="protein sequence ID" value="OXA62464.1"/>
    <property type="molecule type" value="Genomic_DNA"/>
</dbReference>
<keyword evidence="8" id="KW-1185">Reference proteome</keyword>
<comment type="subcellular location">
    <subcellularLocation>
        <location evidence="1 5">Nucleus</location>
    </subcellularLocation>
</comment>
<gene>
    <name evidence="7" type="ORF">Fcan01_02807</name>
</gene>
<feature type="compositionally biased region" description="Polar residues" evidence="6">
    <location>
        <begin position="1"/>
        <end position="17"/>
    </location>
</feature>
<comment type="caution">
    <text evidence="7">The sequence shown here is derived from an EMBL/GenBank/DDBJ whole genome shotgun (WGS) entry which is preliminary data.</text>
</comment>
<dbReference type="SUPFAM" id="SSF47762">
    <property type="entry name" value="PAH2 domain"/>
    <property type="match status" value="1"/>
</dbReference>
<feature type="region of interest" description="Disordered" evidence="6">
    <location>
        <begin position="1"/>
        <end position="163"/>
    </location>
</feature>
<evidence type="ECO:0000256" key="3">
    <source>
        <dbReference type="ARBA" id="ARBA00023163"/>
    </source>
</evidence>
<sequence length="1884" mass="207476">MAPTRSNNVQAVINRQAESAPRNDDGEEVNFKSKTRRKDLGILQALSESEIESDAGASPSFTSEFESSSSTVSSRSSSPGGLRICETKQVSSAKKKKVNSLNKTSYNKEDGLSPQQEKGNSRQKSGAETPKVNRRQVSCSSPNLAASFSTPVKPPGKLPDIITPGKEVTLRNRKRRYDTEKIRSGGGSTIGRRNIFDKQKTIMNRRRRTKSQRNNRASKVTSAATTSSTTVQHEPIPVVREEDGVALDAEIDKILEDKAMKNNLTATNVKSIIRHVITNNMVQKMVMSSAIRKGRNPDDSSDDEGCYEPKLTRARTRLLLGNCNTSPPLWSLSSPVKSCSPPISETQVLIHNDLPEDSSGDDEEYIPNPRDTETHSEDEFSSSVASHDATSDAGSPRLSTPGSYASATRKRPSSSCGLSSDLLSPVKNKQFPCFKTPPIKPKCARRIIDSAIGQRTRSKLPLNDTPLEDLEMQLIPPDITTDMYDWGIIDNEDYLGFVNEFLRPCGTSNNEGGDDEEADPEYNVMEEEEVQDKEELRMDRAVKVSKKELSELFAELLDESHFPSGDELDETDFTSFCASQLSHMSIPNLSTGYNDTNSSNKLIKNRGIAINESAEEVVAEKDEEVINIAAAVTNTIKINTSLPLTVVGRVSGMEKTNGSLQLEPDCDVASSSNQCLIPPPPCSPGVSSPPSKQPIIAMVLPQSSQNNKPPDNQLFNLFNETTRSILEHQLREHVQLLAQTYALTASRDDVDMKALAQNSKRMIIEIRNIKILNGATSTISKVHNCEAAWQFVNSWPVRPCSRSPIKKKILVEQYMNECNPDWGESLGKKFTPNYFPRPVAKAIAENDAFMFPHLLPATYNQKSEKRCPFVSSEDKLLILALDQLKDELLSCREKSEIIAATLLASRTPAAVYHRIRNQRKVSNVQSQDMKDYFELGRLPRGATPPPPGWHPGLAVSPIKQGRDTLPGMWGRIISSLLLAPEPENVGGKDLVHLKRGRQNGTARLGKASNRKLCKQKTNDACIKTTFPVGTSMVQHHANIHPDLTAMPLNNDQGDAGVYMLVPNYALVATTGTSSSPGRTETGASRRFYHPVPFYKPSTNTNKIPQDTADQHSSVVTVTPVGIPISLPGIHSDFVNLSCLNTPMKMAVMQQIEVSESAELAQLKDNYHQNASQSEDHRDIHSARTFANNQSARISSSKNISADEDNAMSIISLNKYSNGVCSDQGSMDHSSSSSNSSSSETNSSSSSESDCESNNNCETTLLITLDEDERVTRADASLSPDHVEPIDASENNDQGKPSNNKENSTAASEGIASTTTRSVEGSQDSSNRGNNGENDGDEEGDDNRNNGKKEMPEDAVDDEMDKEYDTEEDHEHEIVPSLIPTGSSKPSSSSSRRGAGVGGEPAKRKASSKRSSSTSPPKKKRMAKGGVPIESMLEDDPDRDEEVCDAFMKAFLRKIQITTESNHPNIHSEFIKLIAEAGEINISEENLLLKVRTLFKDYPLLALEFSTFMQRNLENPEDEVSDFSEFQEMESQVNFLRHLEKFTEKSPQLKAKIIHKFKILNEKENVTSKDLADALAPFFQGSPVMMNAFQALNPSVYLPGSVSDRVDFEELDMESEATSQDTASDIELVTLPDEKTIPATTTCPCMCHETATHHAYSSRVKHCNKCCIKFQDGKVFVHSGRVVRPVNVELMSPSCARKLAAEMHETTSFKVDSNTTTIPQIKADKSVMRVPSVAEEIAPQNKKTSSIPPGLELQRDVEEEGELLHNDETPNCDNNNINQFGSTSTTCSDVMISMPDVSVNSVLSTDANSTTTLVNLKPWSFDEDELIMSTWKAESSDECAFSKLESMLPNRDRTEIESRCVELLSMFQSMTNCGEEEIEANASQD</sequence>
<name>A0A226EZA9_FOLCA</name>
<dbReference type="Proteomes" id="UP000198287">
    <property type="component" value="Unassembled WGS sequence"/>
</dbReference>
<feature type="compositionally biased region" description="Low complexity" evidence="6">
    <location>
        <begin position="1323"/>
        <end position="1332"/>
    </location>
</feature>
<keyword evidence="2" id="KW-0805">Transcription regulation</keyword>
<evidence type="ECO:0000256" key="2">
    <source>
        <dbReference type="ARBA" id="ARBA00023015"/>
    </source>
</evidence>
<feature type="compositionally biased region" description="Low complexity" evidence="6">
    <location>
        <begin position="1381"/>
        <end position="1393"/>
    </location>
</feature>
<feature type="compositionally biased region" description="Acidic residues" evidence="6">
    <location>
        <begin position="1352"/>
        <end position="1367"/>
    </location>
</feature>
<feature type="region of interest" description="Disordered" evidence="6">
    <location>
        <begin position="353"/>
        <end position="421"/>
    </location>
</feature>
<dbReference type="InterPro" id="IPR003822">
    <property type="entry name" value="PAH"/>
</dbReference>
<organism evidence="7 8">
    <name type="scientific">Folsomia candida</name>
    <name type="common">Springtail</name>
    <dbReference type="NCBI Taxonomy" id="158441"/>
    <lineage>
        <taxon>Eukaryota</taxon>
        <taxon>Metazoa</taxon>
        <taxon>Ecdysozoa</taxon>
        <taxon>Arthropoda</taxon>
        <taxon>Hexapoda</taxon>
        <taxon>Collembola</taxon>
        <taxon>Entomobryomorpha</taxon>
        <taxon>Isotomoidea</taxon>
        <taxon>Isotomidae</taxon>
        <taxon>Proisotominae</taxon>
        <taxon>Folsomia</taxon>
    </lineage>
</organism>
<feature type="compositionally biased region" description="Low complexity" evidence="6">
    <location>
        <begin position="58"/>
        <end position="79"/>
    </location>
</feature>
<keyword evidence="4 5" id="KW-0539">Nucleus</keyword>
<feature type="compositionally biased region" description="Polar residues" evidence="6">
    <location>
        <begin position="1288"/>
        <end position="1322"/>
    </location>
</feature>
<protein>
    <submittedName>
        <fullName evidence="7">GON-4-like protein</fullName>
    </submittedName>
</protein>
<dbReference type="OMA" id="PEYNVME"/>
<evidence type="ECO:0000256" key="4">
    <source>
        <dbReference type="ARBA" id="ARBA00023242"/>
    </source>
</evidence>
<dbReference type="GO" id="GO:0006355">
    <property type="term" value="P:regulation of DNA-templated transcription"/>
    <property type="evidence" value="ECO:0007669"/>
    <property type="project" value="InterPro"/>
</dbReference>
<feature type="compositionally biased region" description="Polar residues" evidence="6">
    <location>
        <begin position="113"/>
        <end position="126"/>
    </location>
</feature>
<keyword evidence="3" id="KW-0804">Transcription</keyword>
<evidence type="ECO:0000256" key="1">
    <source>
        <dbReference type="ARBA" id="ARBA00004123"/>
    </source>
</evidence>
<dbReference type="PANTHER" id="PTHR16088:SF3">
    <property type="entry name" value="GON-4-LIKE PROTEIN"/>
    <property type="match status" value="1"/>
</dbReference>
<feature type="compositionally biased region" description="Polar residues" evidence="6">
    <location>
        <begin position="397"/>
        <end position="406"/>
    </location>
</feature>
<dbReference type="PROSITE" id="PS51477">
    <property type="entry name" value="PAH"/>
    <property type="match status" value="1"/>
</dbReference>
<accession>A0A226EZA9</accession>
<reference evidence="7 8" key="1">
    <citation type="submission" date="2015-12" db="EMBL/GenBank/DDBJ databases">
        <title>The genome of Folsomia candida.</title>
        <authorList>
            <person name="Faddeeva A."/>
            <person name="Derks M.F."/>
            <person name="Anvar Y."/>
            <person name="Smit S."/>
            <person name="Van Straalen N."/>
            <person name="Roelofs D."/>
        </authorList>
    </citation>
    <scope>NUCLEOTIDE SEQUENCE [LARGE SCALE GENOMIC DNA]</scope>
    <source>
        <strain evidence="7 8">VU population</strain>
        <tissue evidence="7">Whole body</tissue>
    </source>
</reference>
<evidence type="ECO:0000313" key="7">
    <source>
        <dbReference type="EMBL" id="OXA62464.1"/>
    </source>
</evidence>
<dbReference type="InterPro" id="IPR052435">
    <property type="entry name" value="YY1-Transcr_Regul"/>
</dbReference>
<dbReference type="GO" id="GO:0003712">
    <property type="term" value="F:transcription coregulator activity"/>
    <property type="evidence" value="ECO:0007669"/>
    <property type="project" value="TreeGrafter"/>
</dbReference>
<feature type="compositionally biased region" description="Basic and acidic residues" evidence="6">
    <location>
        <begin position="1341"/>
        <end position="1351"/>
    </location>
</feature>
<feature type="region of interest" description="Disordered" evidence="6">
    <location>
        <begin position="205"/>
        <end position="232"/>
    </location>
</feature>
<evidence type="ECO:0000256" key="6">
    <source>
        <dbReference type="SAM" id="MobiDB-lite"/>
    </source>
</evidence>
<dbReference type="OrthoDB" id="6257037at2759"/>
<dbReference type="Gene3D" id="1.10.10.60">
    <property type="entry name" value="Homeodomain-like"/>
    <property type="match status" value="1"/>
</dbReference>
<feature type="region of interest" description="Disordered" evidence="6">
    <location>
        <begin position="1275"/>
        <end position="1437"/>
    </location>
</feature>
<feature type="region of interest" description="Disordered" evidence="6">
    <location>
        <begin position="1221"/>
        <end position="1254"/>
    </location>
</feature>
<dbReference type="STRING" id="158441.A0A226EZA9"/>
<proteinExistence type="predicted"/>
<feature type="compositionally biased region" description="Polar residues" evidence="6">
    <location>
        <begin position="135"/>
        <end position="150"/>
    </location>
</feature>
<feature type="compositionally biased region" description="Low complexity" evidence="6">
    <location>
        <begin position="221"/>
        <end position="230"/>
    </location>
</feature>
<evidence type="ECO:0000256" key="5">
    <source>
        <dbReference type="PROSITE-ProRule" id="PRU00810"/>
    </source>
</evidence>
<dbReference type="GO" id="GO:0005634">
    <property type="term" value="C:nucleus"/>
    <property type="evidence" value="ECO:0007669"/>
    <property type="project" value="UniProtKB-SubCell"/>
</dbReference>